<dbReference type="FunFam" id="3.40.50.300:FF:003500">
    <property type="entry name" value="ADP-ribosylation factor 1"/>
    <property type="match status" value="1"/>
</dbReference>
<keyword evidence="9 11" id="KW-0342">GTP-binding</keyword>
<evidence type="ECO:0000313" key="15">
    <source>
        <dbReference type="RefSeq" id="XP_022318979.1"/>
    </source>
</evidence>
<keyword evidence="14" id="KW-1185">Reference proteome</keyword>
<dbReference type="InterPro" id="IPR006689">
    <property type="entry name" value="Small_GTPase_ARF/SAR"/>
</dbReference>
<dbReference type="InterPro" id="IPR005225">
    <property type="entry name" value="Small_GTP-bd"/>
</dbReference>
<evidence type="ECO:0000256" key="2">
    <source>
        <dbReference type="ARBA" id="ARBA00010290"/>
    </source>
</evidence>
<dbReference type="Pfam" id="PF00025">
    <property type="entry name" value="Arf"/>
    <property type="match status" value="1"/>
</dbReference>
<dbReference type="OrthoDB" id="2011769at2759"/>
<dbReference type="NCBIfam" id="TIGR00231">
    <property type="entry name" value="small_GTP"/>
    <property type="match status" value="1"/>
</dbReference>
<keyword evidence="10" id="KW-0449">Lipoprotein</keyword>
<keyword evidence="3" id="KW-0813">Transport</keyword>
<keyword evidence="12" id="KW-0479">Metal-binding</keyword>
<dbReference type="SMART" id="SM00175">
    <property type="entry name" value="RAB"/>
    <property type="match status" value="1"/>
</dbReference>
<dbReference type="GO" id="GO:0005794">
    <property type="term" value="C:Golgi apparatus"/>
    <property type="evidence" value="ECO:0007669"/>
    <property type="project" value="UniProtKB-SubCell"/>
</dbReference>
<dbReference type="GO" id="GO:0046872">
    <property type="term" value="F:metal ion binding"/>
    <property type="evidence" value="ECO:0007669"/>
    <property type="project" value="UniProtKB-KW"/>
</dbReference>
<keyword evidence="6" id="KW-0931">ER-Golgi transport</keyword>
<reference evidence="15" key="1">
    <citation type="submission" date="2025-08" db="UniProtKB">
        <authorList>
            <consortium name="RefSeq"/>
        </authorList>
    </citation>
    <scope>IDENTIFICATION</scope>
    <source>
        <tissue evidence="15">Whole sample</tissue>
    </source>
</reference>
<dbReference type="InterPro" id="IPR024156">
    <property type="entry name" value="Small_GTPase_ARF"/>
</dbReference>
<dbReference type="PRINTS" id="PR00328">
    <property type="entry name" value="SAR1GTPBP"/>
</dbReference>
<dbReference type="KEGG" id="cvn:111121833"/>
<dbReference type="GO" id="GO:0005525">
    <property type="term" value="F:GTP binding"/>
    <property type="evidence" value="ECO:0007669"/>
    <property type="project" value="UniProtKB-KW"/>
</dbReference>
<evidence type="ECO:0000256" key="1">
    <source>
        <dbReference type="ARBA" id="ARBA00004555"/>
    </source>
</evidence>
<keyword evidence="5 11" id="KW-0547">Nucleotide-binding</keyword>
<feature type="binding site" evidence="11">
    <location>
        <position position="75"/>
    </location>
    <ligand>
        <name>GTP</name>
        <dbReference type="ChEBI" id="CHEBI:37565"/>
    </ligand>
</feature>
<dbReference type="GO" id="GO:0003924">
    <property type="term" value="F:GTPase activity"/>
    <property type="evidence" value="ECO:0007669"/>
    <property type="project" value="InterPro"/>
</dbReference>
<organism evidence="14 15">
    <name type="scientific">Crassostrea virginica</name>
    <name type="common">Eastern oyster</name>
    <dbReference type="NCBI Taxonomy" id="6565"/>
    <lineage>
        <taxon>Eukaryota</taxon>
        <taxon>Metazoa</taxon>
        <taxon>Spiralia</taxon>
        <taxon>Lophotrochozoa</taxon>
        <taxon>Mollusca</taxon>
        <taxon>Bivalvia</taxon>
        <taxon>Autobranchia</taxon>
        <taxon>Pteriomorphia</taxon>
        <taxon>Ostreida</taxon>
        <taxon>Ostreoidea</taxon>
        <taxon>Ostreidae</taxon>
        <taxon>Crassostrea</taxon>
    </lineage>
</organism>
<dbReference type="GO" id="GO:0016192">
    <property type="term" value="P:vesicle-mediated transport"/>
    <property type="evidence" value="ECO:0007669"/>
    <property type="project" value="UniProtKB-KW"/>
</dbReference>
<comment type="subcellular location">
    <subcellularLocation>
        <location evidence="1">Golgi apparatus</location>
    </subcellularLocation>
</comment>
<dbReference type="GO" id="GO:0015031">
    <property type="term" value="P:protein transport"/>
    <property type="evidence" value="ECO:0007669"/>
    <property type="project" value="UniProtKB-KW"/>
</dbReference>
<evidence type="ECO:0000256" key="5">
    <source>
        <dbReference type="ARBA" id="ARBA00022741"/>
    </source>
</evidence>
<feature type="binding site" evidence="11">
    <location>
        <begin position="30"/>
        <end position="37"/>
    </location>
    <ligand>
        <name>GTP</name>
        <dbReference type="ChEBI" id="CHEBI:37565"/>
    </ligand>
</feature>
<keyword evidence="12" id="KW-0460">Magnesium</keyword>
<protein>
    <submittedName>
        <fullName evidence="15">ADP-ribosylation factor 5-like</fullName>
    </submittedName>
</protein>
<evidence type="ECO:0000256" key="4">
    <source>
        <dbReference type="ARBA" id="ARBA00022707"/>
    </source>
</evidence>
<evidence type="ECO:0000256" key="7">
    <source>
        <dbReference type="ARBA" id="ARBA00022927"/>
    </source>
</evidence>
<comment type="similarity">
    <text evidence="2 13">Belongs to the small GTPase superfamily. Arf family.</text>
</comment>
<dbReference type="CDD" id="cd00878">
    <property type="entry name" value="Arf_Arl"/>
    <property type="match status" value="1"/>
</dbReference>
<evidence type="ECO:0000256" key="13">
    <source>
        <dbReference type="RuleBase" id="RU003925"/>
    </source>
</evidence>
<evidence type="ECO:0000313" key="14">
    <source>
        <dbReference type="Proteomes" id="UP000694844"/>
    </source>
</evidence>
<dbReference type="PANTHER" id="PTHR11711">
    <property type="entry name" value="ADP RIBOSYLATION FACTOR-RELATED"/>
    <property type="match status" value="1"/>
</dbReference>
<feature type="binding site" evidence="12">
    <location>
        <position position="37"/>
    </location>
    <ligand>
        <name>Mg(2+)</name>
        <dbReference type="ChEBI" id="CHEBI:18420"/>
    </ligand>
</feature>
<dbReference type="SMART" id="SM00178">
    <property type="entry name" value="SAR"/>
    <property type="match status" value="1"/>
</dbReference>
<dbReference type="InterPro" id="IPR027417">
    <property type="entry name" value="P-loop_NTPase"/>
</dbReference>
<dbReference type="AlphaFoldDB" id="A0A8B8CUS4"/>
<evidence type="ECO:0000256" key="6">
    <source>
        <dbReference type="ARBA" id="ARBA00022892"/>
    </source>
</evidence>
<evidence type="ECO:0000256" key="9">
    <source>
        <dbReference type="ARBA" id="ARBA00023134"/>
    </source>
</evidence>
<dbReference type="SUPFAM" id="SSF52540">
    <property type="entry name" value="P-loop containing nucleoside triphosphate hydrolases"/>
    <property type="match status" value="1"/>
</dbReference>
<dbReference type="RefSeq" id="XP_022318979.1">
    <property type="nucleotide sequence ID" value="XM_022463271.1"/>
</dbReference>
<keyword evidence="8" id="KW-0333">Golgi apparatus</keyword>
<dbReference type="Gene3D" id="3.40.50.300">
    <property type="entry name" value="P-loop containing nucleotide triphosphate hydrolases"/>
    <property type="match status" value="1"/>
</dbReference>
<evidence type="ECO:0000256" key="12">
    <source>
        <dbReference type="PIRSR" id="PIRSR606689-2"/>
    </source>
</evidence>
<keyword evidence="7" id="KW-0653">Protein transport</keyword>
<evidence type="ECO:0000256" key="8">
    <source>
        <dbReference type="ARBA" id="ARBA00023034"/>
    </source>
</evidence>
<keyword evidence="4" id="KW-0519">Myristate</keyword>
<dbReference type="PROSITE" id="PS51417">
    <property type="entry name" value="ARF"/>
    <property type="match status" value="1"/>
</dbReference>
<evidence type="ECO:0000256" key="10">
    <source>
        <dbReference type="ARBA" id="ARBA00023288"/>
    </source>
</evidence>
<accession>A0A8B8CUS4</accession>
<evidence type="ECO:0000256" key="11">
    <source>
        <dbReference type="PIRSR" id="PIRSR606689-1"/>
    </source>
</evidence>
<feature type="binding site" evidence="12">
    <location>
        <position position="53"/>
    </location>
    <ligand>
        <name>Mg(2+)</name>
        <dbReference type="ChEBI" id="CHEBI:18420"/>
    </ligand>
</feature>
<dbReference type="Proteomes" id="UP000694844">
    <property type="component" value="Chromosome 2"/>
</dbReference>
<feature type="binding site" evidence="11">
    <location>
        <begin position="131"/>
        <end position="134"/>
    </location>
    <ligand>
        <name>GTP</name>
        <dbReference type="ChEBI" id="CHEBI:37565"/>
    </ligand>
</feature>
<sequence length="218" mass="24876">MRGCGISIVLDKMGNLSFREKKPSSILILGLYDSGKSSLLDHFKVGVQTTIPTLGFHVESVQHKNTILQSWDVGGRDKVRPLYRHYYRGTDCLIFVVDSTDEARLPGVRSALMELVSEPELQDLPLAVAFNKWDLPHMPQEKLREELGITEIEKTRPCQSFVTSLVTDSSSQLDDMFEWVEYKINERRGLTDKGSQPLDNRIPFMHRTISKLKSLLLR</sequence>
<dbReference type="SMART" id="SM00177">
    <property type="entry name" value="ARF"/>
    <property type="match status" value="1"/>
</dbReference>
<proteinExistence type="inferred from homology"/>
<gene>
    <name evidence="15" type="primary">LOC111121833</name>
</gene>
<evidence type="ECO:0000256" key="3">
    <source>
        <dbReference type="ARBA" id="ARBA00022448"/>
    </source>
</evidence>
<name>A0A8B8CUS4_CRAVI</name>
<dbReference type="GeneID" id="111121833"/>